<dbReference type="Gene3D" id="1.10.287.310">
    <property type="match status" value="1"/>
</dbReference>
<evidence type="ECO:0000256" key="1">
    <source>
        <dbReference type="ARBA" id="ARBA00009254"/>
    </source>
</evidence>
<proteinExistence type="inferred from homology"/>
<keyword evidence="3 5" id="KW-0687">Ribonucleoprotein</keyword>
<keyword evidence="2 5" id="KW-0689">Ribosomal protein</keyword>
<dbReference type="GO" id="GO:0003735">
    <property type="term" value="F:structural constituent of ribosome"/>
    <property type="evidence" value="ECO:0007669"/>
    <property type="project" value="InterPro"/>
</dbReference>
<name>A0A1G2KAV2_9BACT</name>
<evidence type="ECO:0000256" key="5">
    <source>
        <dbReference type="HAMAP-Rule" id="MF_00374"/>
    </source>
</evidence>
<dbReference type="Proteomes" id="UP000178574">
    <property type="component" value="Unassembled WGS sequence"/>
</dbReference>
<dbReference type="GO" id="GO:1990904">
    <property type="term" value="C:ribonucleoprotein complex"/>
    <property type="evidence" value="ECO:0007669"/>
    <property type="project" value="UniProtKB-KW"/>
</dbReference>
<dbReference type="SUPFAM" id="SSF46561">
    <property type="entry name" value="Ribosomal protein L29 (L29p)"/>
    <property type="match status" value="1"/>
</dbReference>
<comment type="similarity">
    <text evidence="1 5">Belongs to the universal ribosomal protein uL29 family.</text>
</comment>
<dbReference type="NCBIfam" id="TIGR00012">
    <property type="entry name" value="L29"/>
    <property type="match status" value="1"/>
</dbReference>
<dbReference type="GO" id="GO:0005840">
    <property type="term" value="C:ribosome"/>
    <property type="evidence" value="ECO:0007669"/>
    <property type="project" value="UniProtKB-KW"/>
</dbReference>
<protein>
    <recommendedName>
        <fullName evidence="4 5">Large ribosomal subunit protein uL29</fullName>
    </recommendedName>
</protein>
<reference evidence="6 7" key="1">
    <citation type="journal article" date="2016" name="Nat. Commun.">
        <title>Thousands of microbial genomes shed light on interconnected biogeochemical processes in an aquifer system.</title>
        <authorList>
            <person name="Anantharaman K."/>
            <person name="Brown C.T."/>
            <person name="Hug L.A."/>
            <person name="Sharon I."/>
            <person name="Castelle C.J."/>
            <person name="Probst A.J."/>
            <person name="Thomas B.C."/>
            <person name="Singh A."/>
            <person name="Wilkins M.J."/>
            <person name="Karaoz U."/>
            <person name="Brodie E.L."/>
            <person name="Williams K.H."/>
            <person name="Hubbard S.S."/>
            <person name="Banfield J.F."/>
        </authorList>
    </citation>
    <scope>NUCLEOTIDE SEQUENCE [LARGE SCALE GENOMIC DNA]</scope>
</reference>
<evidence type="ECO:0000256" key="3">
    <source>
        <dbReference type="ARBA" id="ARBA00023274"/>
    </source>
</evidence>
<comment type="caution">
    <text evidence="6">The sequence shown here is derived from an EMBL/GenBank/DDBJ whole genome shotgun (WGS) entry which is preliminary data.</text>
</comment>
<evidence type="ECO:0000313" key="7">
    <source>
        <dbReference type="Proteomes" id="UP000178574"/>
    </source>
</evidence>
<accession>A0A1G2KAV2</accession>
<dbReference type="HAMAP" id="MF_00374">
    <property type="entry name" value="Ribosomal_uL29"/>
    <property type="match status" value="1"/>
</dbReference>
<dbReference type="InterPro" id="IPR001854">
    <property type="entry name" value="Ribosomal_uL29"/>
</dbReference>
<organism evidence="6 7">
    <name type="scientific">Candidatus Sungbacteria bacterium RIFCSPHIGHO2_01_FULL_50_25</name>
    <dbReference type="NCBI Taxonomy" id="1802265"/>
    <lineage>
        <taxon>Bacteria</taxon>
        <taxon>Candidatus Sungiibacteriota</taxon>
    </lineage>
</organism>
<dbReference type="Pfam" id="PF00831">
    <property type="entry name" value="Ribosomal_L29"/>
    <property type="match status" value="1"/>
</dbReference>
<dbReference type="GO" id="GO:0006412">
    <property type="term" value="P:translation"/>
    <property type="evidence" value="ECO:0007669"/>
    <property type="project" value="UniProtKB-UniRule"/>
</dbReference>
<sequence>MKAHDLKEKTKEELAEVLQEKRARIEELTFLLSQKKVKNVKELREAKKDVARILTILNRK</sequence>
<evidence type="ECO:0000256" key="4">
    <source>
        <dbReference type="ARBA" id="ARBA00035204"/>
    </source>
</evidence>
<dbReference type="AlphaFoldDB" id="A0A1G2KAV2"/>
<dbReference type="InterPro" id="IPR036049">
    <property type="entry name" value="Ribosomal_uL29_sf"/>
</dbReference>
<evidence type="ECO:0000313" key="6">
    <source>
        <dbReference type="EMBL" id="OGZ95538.1"/>
    </source>
</evidence>
<gene>
    <name evidence="5" type="primary">rpmC</name>
    <name evidence="6" type="ORF">A2847_01095</name>
</gene>
<evidence type="ECO:0000256" key="2">
    <source>
        <dbReference type="ARBA" id="ARBA00022980"/>
    </source>
</evidence>
<dbReference type="EMBL" id="MHQD01000031">
    <property type="protein sequence ID" value="OGZ95538.1"/>
    <property type="molecule type" value="Genomic_DNA"/>
</dbReference>